<reference evidence="2" key="1">
    <citation type="submission" date="2023-07" db="EMBL/GenBank/DDBJ databases">
        <title>Chromosome-level genome assembly of Artemia franciscana.</title>
        <authorList>
            <person name="Jo E."/>
        </authorList>
    </citation>
    <scope>NUCLEOTIDE SEQUENCE</scope>
    <source>
        <tissue evidence="2">Whole body</tissue>
    </source>
</reference>
<gene>
    <name evidence="2" type="ORF">QYM36_011175</name>
</gene>
<comment type="caution">
    <text evidence="2">The sequence shown here is derived from an EMBL/GenBank/DDBJ whole genome shotgun (WGS) entry which is preliminary data.</text>
</comment>
<feature type="region of interest" description="Disordered" evidence="1">
    <location>
        <begin position="22"/>
        <end position="51"/>
    </location>
</feature>
<sequence>MLFYANATRNEEESTVKDENGILIEEKRRSPNRSEVRGRKKTKKLAESSGQNRIMAEQEAKLLENIAESDSLEKELKGSQIGFIEDEFKFDSEEKSVKRFEKFIEAAMDYVDKFDKLKSEVDISDDLEEI</sequence>
<protein>
    <submittedName>
        <fullName evidence="2">Uncharacterized protein</fullName>
    </submittedName>
</protein>
<evidence type="ECO:0000313" key="3">
    <source>
        <dbReference type="Proteomes" id="UP001187531"/>
    </source>
</evidence>
<keyword evidence="3" id="KW-1185">Reference proteome</keyword>
<proteinExistence type="predicted"/>
<dbReference type="EMBL" id="JAVRJZ010000015">
    <property type="protein sequence ID" value="KAK2712402.1"/>
    <property type="molecule type" value="Genomic_DNA"/>
</dbReference>
<evidence type="ECO:0000256" key="1">
    <source>
        <dbReference type="SAM" id="MobiDB-lite"/>
    </source>
</evidence>
<dbReference type="AlphaFoldDB" id="A0AA88HYH3"/>
<evidence type="ECO:0000313" key="2">
    <source>
        <dbReference type="EMBL" id="KAK2712402.1"/>
    </source>
</evidence>
<organism evidence="2 3">
    <name type="scientific">Artemia franciscana</name>
    <name type="common">Brine shrimp</name>
    <name type="synonym">Artemia sanfranciscana</name>
    <dbReference type="NCBI Taxonomy" id="6661"/>
    <lineage>
        <taxon>Eukaryota</taxon>
        <taxon>Metazoa</taxon>
        <taxon>Ecdysozoa</taxon>
        <taxon>Arthropoda</taxon>
        <taxon>Crustacea</taxon>
        <taxon>Branchiopoda</taxon>
        <taxon>Anostraca</taxon>
        <taxon>Artemiidae</taxon>
        <taxon>Artemia</taxon>
    </lineage>
</organism>
<accession>A0AA88HYH3</accession>
<feature type="compositionally biased region" description="Basic and acidic residues" evidence="1">
    <location>
        <begin position="22"/>
        <end position="37"/>
    </location>
</feature>
<dbReference type="Proteomes" id="UP001187531">
    <property type="component" value="Unassembled WGS sequence"/>
</dbReference>
<name>A0AA88HYH3_ARTSF</name>